<dbReference type="PANTHER" id="PTHR30632">
    <property type="entry name" value="MOLYBDATE-BINDING PERIPLASMIC PROTEIN"/>
    <property type="match status" value="1"/>
</dbReference>
<dbReference type="PROSITE" id="PS51257">
    <property type="entry name" value="PROKAR_LIPOPROTEIN"/>
    <property type="match status" value="1"/>
</dbReference>
<dbReference type="Proteomes" id="UP000188235">
    <property type="component" value="Chromosome"/>
</dbReference>
<dbReference type="NCBIfam" id="TIGR01256">
    <property type="entry name" value="modA"/>
    <property type="match status" value="1"/>
</dbReference>
<evidence type="ECO:0000313" key="6">
    <source>
        <dbReference type="EMBL" id="AQP50133.1"/>
    </source>
</evidence>
<dbReference type="PIRSF" id="PIRSF004846">
    <property type="entry name" value="ModA"/>
    <property type="match status" value="1"/>
</dbReference>
<feature type="binding site" evidence="4">
    <location>
        <position position="183"/>
    </location>
    <ligand>
        <name>molybdate</name>
        <dbReference type="ChEBI" id="CHEBI:36264"/>
    </ligand>
</feature>
<feature type="binding site" evidence="4">
    <location>
        <position position="42"/>
    </location>
    <ligand>
        <name>molybdate</name>
        <dbReference type="ChEBI" id="CHEBI:36264"/>
    </ligand>
</feature>
<keyword evidence="7" id="KW-1185">Reference proteome</keyword>
<feature type="chain" id="PRO_5038457734" evidence="5">
    <location>
        <begin position="22"/>
        <end position="247"/>
    </location>
</feature>
<feature type="signal peptide" evidence="5">
    <location>
        <begin position="1"/>
        <end position="21"/>
    </location>
</feature>
<dbReference type="STRING" id="399497.BW733_04080"/>
<dbReference type="SUPFAM" id="SSF53850">
    <property type="entry name" value="Periplasmic binding protein-like II"/>
    <property type="match status" value="1"/>
</dbReference>
<dbReference type="InterPro" id="IPR005950">
    <property type="entry name" value="ModA"/>
</dbReference>
<dbReference type="Gene3D" id="3.40.190.10">
    <property type="entry name" value="Periplasmic binding protein-like II"/>
    <property type="match status" value="2"/>
</dbReference>
<accession>A0A1Q2CVJ4</accession>
<evidence type="ECO:0000256" key="2">
    <source>
        <dbReference type="ARBA" id="ARBA00022723"/>
    </source>
</evidence>
<evidence type="ECO:0000256" key="3">
    <source>
        <dbReference type="ARBA" id="ARBA00022729"/>
    </source>
</evidence>
<evidence type="ECO:0000313" key="7">
    <source>
        <dbReference type="Proteomes" id="UP000188235"/>
    </source>
</evidence>
<evidence type="ECO:0000256" key="4">
    <source>
        <dbReference type="PIRSR" id="PIRSR004846-1"/>
    </source>
</evidence>
<reference evidence="6 7" key="1">
    <citation type="journal article" date="2008" name="Int. J. Syst. Evol. Microbiol.">
        <title>Tessaracoccus flavescens sp. nov., isolated from marine sediment.</title>
        <authorList>
            <person name="Lee D.W."/>
            <person name="Lee S.D."/>
        </authorList>
    </citation>
    <scope>NUCLEOTIDE SEQUENCE [LARGE SCALE GENOMIC DNA]</scope>
    <source>
        <strain evidence="6 7">SST-39T</strain>
    </source>
</reference>
<dbReference type="GO" id="GO:0030973">
    <property type="term" value="F:molybdate ion binding"/>
    <property type="evidence" value="ECO:0007669"/>
    <property type="project" value="TreeGrafter"/>
</dbReference>
<sequence length="247" mass="24643">MRRAALVVATILLTACGQMTANPGGGAGGPEAAPVTVFAAASLHKAFPEVSVGMRVDYSFDGSSGLVDQLRGGTPADVFASADSTTMDRAMEEGLIDGEPVMFATNRLVLVTPQGNPAGVTGFDSSLAGTRLVVCAPEVPCGAATLGAAERSGLGLAPVSEESSVTDVLGKVTSGEADAGVVYATDAAQAGDRVKTFDVPGADEEPNTYWIAVLADAPNPEGAEAFVELVLGPGQAALSANGFGGPT</sequence>
<keyword evidence="2 4" id="KW-0479">Metal-binding</keyword>
<keyword evidence="3 5" id="KW-0732">Signal</keyword>
<dbReference type="KEGG" id="tfa:BW733_04080"/>
<feature type="binding site" evidence="4">
    <location>
        <position position="63"/>
    </location>
    <ligand>
        <name>molybdate</name>
        <dbReference type="ChEBI" id="CHEBI:36264"/>
    </ligand>
</feature>
<proteinExistence type="inferred from homology"/>
<evidence type="ECO:0000256" key="1">
    <source>
        <dbReference type="ARBA" id="ARBA00009175"/>
    </source>
</evidence>
<name>A0A1Q2CVJ4_9ACTN</name>
<dbReference type="PANTHER" id="PTHR30632:SF0">
    <property type="entry name" value="SULFATE-BINDING PROTEIN"/>
    <property type="match status" value="1"/>
</dbReference>
<dbReference type="GO" id="GO:0046872">
    <property type="term" value="F:metal ion binding"/>
    <property type="evidence" value="ECO:0007669"/>
    <property type="project" value="UniProtKB-KW"/>
</dbReference>
<gene>
    <name evidence="6" type="ORF">BW733_04080</name>
</gene>
<dbReference type="InterPro" id="IPR050682">
    <property type="entry name" value="ModA/WtpA"/>
</dbReference>
<protein>
    <submittedName>
        <fullName evidence="6">Molybdate ABC transporter substrate-binding protein</fullName>
    </submittedName>
</protein>
<dbReference type="EMBL" id="CP019607">
    <property type="protein sequence ID" value="AQP50133.1"/>
    <property type="molecule type" value="Genomic_DNA"/>
</dbReference>
<dbReference type="AlphaFoldDB" id="A0A1Q2CVJ4"/>
<feature type="binding site" evidence="4">
    <location>
        <position position="165"/>
    </location>
    <ligand>
        <name>molybdate</name>
        <dbReference type="ChEBI" id="CHEBI:36264"/>
    </ligand>
</feature>
<dbReference type="GO" id="GO:0015689">
    <property type="term" value="P:molybdate ion transport"/>
    <property type="evidence" value="ECO:0007669"/>
    <property type="project" value="InterPro"/>
</dbReference>
<dbReference type="Pfam" id="PF13531">
    <property type="entry name" value="SBP_bac_11"/>
    <property type="match status" value="1"/>
</dbReference>
<keyword evidence="4" id="KW-0500">Molybdenum</keyword>
<evidence type="ECO:0000256" key="5">
    <source>
        <dbReference type="SAM" id="SignalP"/>
    </source>
</evidence>
<organism evidence="6 7">
    <name type="scientific">Tessaracoccus flavescens</name>
    <dbReference type="NCBI Taxonomy" id="399497"/>
    <lineage>
        <taxon>Bacteria</taxon>
        <taxon>Bacillati</taxon>
        <taxon>Actinomycetota</taxon>
        <taxon>Actinomycetes</taxon>
        <taxon>Propionibacteriales</taxon>
        <taxon>Propionibacteriaceae</taxon>
        <taxon>Tessaracoccus</taxon>
    </lineage>
</organism>
<comment type="similarity">
    <text evidence="1">Belongs to the bacterial solute-binding protein ModA family.</text>
</comment>